<keyword evidence="2 7" id="KW-0813">Transport</keyword>
<evidence type="ECO:0000256" key="7">
    <source>
        <dbReference type="RuleBase" id="RU363032"/>
    </source>
</evidence>
<keyword evidence="6 7" id="KW-0472">Membrane</keyword>
<dbReference type="SUPFAM" id="SSF161098">
    <property type="entry name" value="MetI-like"/>
    <property type="match status" value="1"/>
</dbReference>
<evidence type="ECO:0000256" key="1">
    <source>
        <dbReference type="ARBA" id="ARBA00004651"/>
    </source>
</evidence>
<keyword evidence="9" id="KW-1185">Reference proteome</keyword>
<dbReference type="GO" id="GO:0005886">
    <property type="term" value="C:plasma membrane"/>
    <property type="evidence" value="ECO:0007669"/>
    <property type="project" value="UniProtKB-SubCell"/>
</dbReference>
<dbReference type="KEGG" id="mlac:CP520_00035"/>
<comment type="subcellular location">
    <subcellularLocation>
        <location evidence="1 7">Cell membrane</location>
        <topology evidence="1 7">Multi-pass membrane protein</topology>
    </subcellularLocation>
</comment>
<dbReference type="OrthoDB" id="9787837at2"/>
<feature type="transmembrane region" description="Helical" evidence="7">
    <location>
        <begin position="82"/>
        <end position="106"/>
    </location>
</feature>
<sequence length="298" mass="33782">MRKTNKKYWIQIGLVFGLSILAIGILLPLIYMVLNSFKSFEELGTSNNFLPKTWNTDAYKTLFKITSEKNNIPTWQYFTNSLWITTVMMIFQTLICALAGFGLYYWKTKFNTFVQCLFAAVMTIPAEALLLGRFMQNTALGWQNSALALILPFIGNVYGIYQFRSMFYRLTPNTKRAAMVDGMTPGEYFWTIAIPAIVPAILTNFMVQFITAWNAVLWPILVMEPGSKFATVPVLMYYINTLSSDQLAKMGFGIKVNAGVNLVNLKMATATLSMAPIFVGFVIFNRPLMKGVLKQWTK</sequence>
<dbReference type="Gene3D" id="1.10.3720.10">
    <property type="entry name" value="MetI-like"/>
    <property type="match status" value="1"/>
</dbReference>
<feature type="transmembrane region" description="Helical" evidence="7">
    <location>
        <begin position="12"/>
        <end position="34"/>
    </location>
</feature>
<dbReference type="InterPro" id="IPR035906">
    <property type="entry name" value="MetI-like_sf"/>
</dbReference>
<organism evidence="8 9">
    <name type="scientific">Mesoplasma lactucae ATCC 49193</name>
    <dbReference type="NCBI Taxonomy" id="81460"/>
    <lineage>
        <taxon>Bacteria</taxon>
        <taxon>Bacillati</taxon>
        <taxon>Mycoplasmatota</taxon>
        <taxon>Mollicutes</taxon>
        <taxon>Entomoplasmatales</taxon>
        <taxon>Entomoplasmataceae</taxon>
        <taxon>Mesoplasma</taxon>
    </lineage>
</organism>
<proteinExistence type="inferred from homology"/>
<dbReference type="RefSeq" id="WP_096862443.1">
    <property type="nucleotide sequence ID" value="NZ_CP023668.1"/>
</dbReference>
<dbReference type="Pfam" id="PF00528">
    <property type="entry name" value="BPD_transp_1"/>
    <property type="match status" value="1"/>
</dbReference>
<protein>
    <submittedName>
        <fullName evidence="8">Uncharacterized protein</fullName>
    </submittedName>
</protein>
<keyword evidence="5 7" id="KW-1133">Transmembrane helix</keyword>
<dbReference type="PROSITE" id="PS50928">
    <property type="entry name" value="ABC_TM1"/>
    <property type="match status" value="1"/>
</dbReference>
<evidence type="ECO:0000256" key="4">
    <source>
        <dbReference type="ARBA" id="ARBA00022692"/>
    </source>
</evidence>
<keyword evidence="4 7" id="KW-0812">Transmembrane</keyword>
<comment type="similarity">
    <text evidence="7">Belongs to the binding-protein-dependent transport system permease family.</text>
</comment>
<feature type="transmembrane region" description="Helical" evidence="7">
    <location>
        <begin position="216"/>
        <end position="239"/>
    </location>
</feature>
<accession>A0A291IQF1</accession>
<dbReference type="Proteomes" id="UP000232227">
    <property type="component" value="Chromosome"/>
</dbReference>
<evidence type="ECO:0000256" key="5">
    <source>
        <dbReference type="ARBA" id="ARBA00022989"/>
    </source>
</evidence>
<dbReference type="PANTHER" id="PTHR43744">
    <property type="entry name" value="ABC TRANSPORTER PERMEASE PROTEIN MG189-RELATED-RELATED"/>
    <property type="match status" value="1"/>
</dbReference>
<keyword evidence="3" id="KW-1003">Cell membrane</keyword>
<feature type="transmembrane region" description="Helical" evidence="7">
    <location>
        <begin position="188"/>
        <end position="210"/>
    </location>
</feature>
<feature type="transmembrane region" description="Helical" evidence="7">
    <location>
        <begin position="113"/>
        <end position="134"/>
    </location>
</feature>
<dbReference type="PANTHER" id="PTHR43744:SF12">
    <property type="entry name" value="ABC TRANSPORTER PERMEASE PROTEIN MG189-RELATED"/>
    <property type="match status" value="1"/>
</dbReference>
<gene>
    <name evidence="8" type="ORF">CP520_00035</name>
</gene>
<evidence type="ECO:0000256" key="3">
    <source>
        <dbReference type="ARBA" id="ARBA00022475"/>
    </source>
</evidence>
<evidence type="ECO:0000313" key="8">
    <source>
        <dbReference type="EMBL" id="ATG97155.1"/>
    </source>
</evidence>
<evidence type="ECO:0000256" key="2">
    <source>
        <dbReference type="ARBA" id="ARBA00022448"/>
    </source>
</evidence>
<dbReference type="AlphaFoldDB" id="A0A291IQF1"/>
<dbReference type="InterPro" id="IPR000515">
    <property type="entry name" value="MetI-like"/>
</dbReference>
<dbReference type="EMBL" id="CP023668">
    <property type="protein sequence ID" value="ATG97155.1"/>
    <property type="molecule type" value="Genomic_DNA"/>
</dbReference>
<reference evidence="8 9" key="1">
    <citation type="submission" date="2017-09" db="EMBL/GenBank/DDBJ databases">
        <title>SPAdes assembly of the Mesoplasma lactucae genome.</title>
        <authorList>
            <person name="Knight T.F."/>
            <person name="Rubinstein R."/>
            <person name="Citino T."/>
        </authorList>
    </citation>
    <scope>NUCLEOTIDE SEQUENCE [LARGE SCALE GENOMIC DNA]</scope>
    <source>
        <strain evidence="8 9">831-C4</strain>
    </source>
</reference>
<feature type="transmembrane region" description="Helical" evidence="7">
    <location>
        <begin position="146"/>
        <end position="167"/>
    </location>
</feature>
<evidence type="ECO:0000256" key="6">
    <source>
        <dbReference type="ARBA" id="ARBA00023136"/>
    </source>
</evidence>
<name>A0A291IQF1_9MOLU</name>
<dbReference type="CDD" id="cd06261">
    <property type="entry name" value="TM_PBP2"/>
    <property type="match status" value="1"/>
</dbReference>
<feature type="transmembrane region" description="Helical" evidence="7">
    <location>
        <begin position="260"/>
        <end position="284"/>
    </location>
</feature>
<evidence type="ECO:0000313" key="9">
    <source>
        <dbReference type="Proteomes" id="UP000232227"/>
    </source>
</evidence>
<dbReference type="GO" id="GO:0055085">
    <property type="term" value="P:transmembrane transport"/>
    <property type="evidence" value="ECO:0007669"/>
    <property type="project" value="InterPro"/>
</dbReference>